<dbReference type="InterPro" id="IPR050508">
    <property type="entry name" value="Methyltransf_Superfamily"/>
</dbReference>
<dbReference type="Gene3D" id="3.40.50.150">
    <property type="entry name" value="Vaccinia Virus protein VP39"/>
    <property type="match status" value="1"/>
</dbReference>
<dbReference type="SUPFAM" id="SSF53335">
    <property type="entry name" value="S-adenosyl-L-methionine-dependent methyltransferases"/>
    <property type="match status" value="1"/>
</dbReference>
<dbReference type="InterPro" id="IPR013216">
    <property type="entry name" value="Methyltransf_11"/>
</dbReference>
<keyword evidence="2" id="KW-0808">Transferase</keyword>
<accession>A0A7X1N8U9</accession>
<evidence type="ECO:0000313" key="3">
    <source>
        <dbReference type="Proteomes" id="UP000484381"/>
    </source>
</evidence>
<dbReference type="AlphaFoldDB" id="A0A7X1N8U9"/>
<dbReference type="EMBL" id="WHNP01000008">
    <property type="protein sequence ID" value="MPW17425.1"/>
    <property type="molecule type" value="Genomic_DNA"/>
</dbReference>
<comment type="caution">
    <text evidence="2">The sequence shown here is derived from an EMBL/GenBank/DDBJ whole genome shotgun (WGS) entry which is preliminary data.</text>
</comment>
<dbReference type="InterPro" id="IPR029063">
    <property type="entry name" value="SAM-dependent_MTases_sf"/>
</dbReference>
<protein>
    <submittedName>
        <fullName evidence="2">Methyltransferase domain-containing protein</fullName>
    </submittedName>
</protein>
<dbReference type="Proteomes" id="UP000484381">
    <property type="component" value="Unassembled WGS sequence"/>
</dbReference>
<feature type="domain" description="Methyltransferase type 11" evidence="1">
    <location>
        <begin position="23"/>
        <end position="116"/>
    </location>
</feature>
<proteinExistence type="predicted"/>
<evidence type="ECO:0000259" key="1">
    <source>
        <dbReference type="Pfam" id="PF08241"/>
    </source>
</evidence>
<dbReference type="PANTHER" id="PTHR42912">
    <property type="entry name" value="METHYLTRANSFERASE"/>
    <property type="match status" value="1"/>
</dbReference>
<reference evidence="2 3" key="1">
    <citation type="submission" date="2019-10" db="EMBL/GenBank/DDBJ databases">
        <title>Paraburkholderia sp. isolated from nodules of Mimosa pudica from Brazilian Atlantic Forest soils.</title>
        <authorList>
            <person name="Paulitsch F."/>
            <person name="Hungria M."/>
            <person name="Dall'Agnol R."/>
        </authorList>
    </citation>
    <scope>NUCLEOTIDE SEQUENCE [LARGE SCALE GENOMIC DNA]</scope>
    <source>
        <strain evidence="2 3">CNPSo 3157</strain>
    </source>
</reference>
<name>A0A7X1N8U9_9BURK</name>
<dbReference type="GO" id="GO:0032259">
    <property type="term" value="P:methylation"/>
    <property type="evidence" value="ECO:0007669"/>
    <property type="project" value="UniProtKB-KW"/>
</dbReference>
<dbReference type="GO" id="GO:0008757">
    <property type="term" value="F:S-adenosylmethionine-dependent methyltransferase activity"/>
    <property type="evidence" value="ECO:0007669"/>
    <property type="project" value="InterPro"/>
</dbReference>
<sequence>MNNYEFCVQWILDQRRGNNVRVLDYGCGAGQIVKALRLRDVDAYGCDVFYEGADYSSLTDLASKDGMLLRMEGDAIPFDSASFDFVINNQVMEHVDNLDRVLTEVRRVLKPGGKVINLFPDKGVWREGHCGVPFLHWFPKGSRPRVYYAAACRAVGLGYHKQNKSVMSWSQEFCEWLDRWTYYRSRQEIDSTYDKYFCDVVHIEDYWLKLRLGERKLIAIWLPTFAQRLVVRKLAGLIFVARKPL</sequence>
<dbReference type="CDD" id="cd02440">
    <property type="entry name" value="AdoMet_MTases"/>
    <property type="match status" value="1"/>
</dbReference>
<dbReference type="Pfam" id="PF08241">
    <property type="entry name" value="Methyltransf_11"/>
    <property type="match status" value="1"/>
</dbReference>
<keyword evidence="2" id="KW-0489">Methyltransferase</keyword>
<gene>
    <name evidence="2" type="ORF">GCT13_10895</name>
</gene>
<keyword evidence="3" id="KW-1185">Reference proteome</keyword>
<organism evidence="2 3">
    <name type="scientific">Paraburkholderia franconis</name>
    <dbReference type="NCBI Taxonomy" id="2654983"/>
    <lineage>
        <taxon>Bacteria</taxon>
        <taxon>Pseudomonadati</taxon>
        <taxon>Pseudomonadota</taxon>
        <taxon>Betaproteobacteria</taxon>
        <taxon>Burkholderiales</taxon>
        <taxon>Burkholderiaceae</taxon>
        <taxon>Paraburkholderia</taxon>
    </lineage>
</organism>
<evidence type="ECO:0000313" key="2">
    <source>
        <dbReference type="EMBL" id="MPW17425.1"/>
    </source>
</evidence>